<dbReference type="InParanoid" id="E5A922"/>
<keyword evidence="3" id="KW-1185">Reference proteome</keyword>
<proteinExistence type="predicted"/>
<dbReference type="GeneID" id="13292774"/>
<feature type="region of interest" description="Disordered" evidence="1">
    <location>
        <begin position="1"/>
        <end position="54"/>
    </location>
</feature>
<feature type="compositionally biased region" description="Polar residues" evidence="1">
    <location>
        <begin position="13"/>
        <end position="30"/>
    </location>
</feature>
<dbReference type="AlphaFoldDB" id="E5A922"/>
<dbReference type="Proteomes" id="UP000002668">
    <property type="component" value="Genome"/>
</dbReference>
<dbReference type="EMBL" id="FP929137">
    <property type="protein sequence ID" value="CBY00117.1"/>
    <property type="molecule type" value="Genomic_DNA"/>
</dbReference>
<accession>E5A922</accession>
<dbReference type="HOGENOM" id="CLU_2455151_0_0_1"/>
<protein>
    <submittedName>
        <fullName evidence="2">Predicted protein</fullName>
    </submittedName>
</protein>
<organism evidence="3">
    <name type="scientific">Leptosphaeria maculans (strain JN3 / isolate v23.1.3 / race Av1-4-5-6-7-8)</name>
    <name type="common">Blackleg fungus</name>
    <name type="synonym">Phoma lingam</name>
    <dbReference type="NCBI Taxonomy" id="985895"/>
    <lineage>
        <taxon>Eukaryota</taxon>
        <taxon>Fungi</taxon>
        <taxon>Dikarya</taxon>
        <taxon>Ascomycota</taxon>
        <taxon>Pezizomycotina</taxon>
        <taxon>Dothideomycetes</taxon>
        <taxon>Pleosporomycetidae</taxon>
        <taxon>Pleosporales</taxon>
        <taxon>Pleosporineae</taxon>
        <taxon>Leptosphaeriaceae</taxon>
        <taxon>Plenodomus</taxon>
        <taxon>Plenodomus lingam/Leptosphaeria maculans species complex</taxon>
    </lineage>
</organism>
<dbReference type="VEuPathDB" id="FungiDB:LEMA_uP077060.1"/>
<name>E5A922_LEPMJ</name>
<gene>
    <name evidence="2" type="ORF">LEMA_uP077060.1</name>
</gene>
<evidence type="ECO:0000313" key="2">
    <source>
        <dbReference type="EMBL" id="CBY00117.1"/>
    </source>
</evidence>
<dbReference type="RefSeq" id="XP_003843596.1">
    <property type="nucleotide sequence ID" value="XM_003843548.1"/>
</dbReference>
<evidence type="ECO:0000256" key="1">
    <source>
        <dbReference type="SAM" id="MobiDB-lite"/>
    </source>
</evidence>
<reference evidence="3" key="1">
    <citation type="journal article" date="2011" name="Nat. Commun.">
        <title>Effector diversification within compartments of the Leptosphaeria maculans genome affected by Repeat-Induced Point mutations.</title>
        <authorList>
            <person name="Rouxel T."/>
            <person name="Grandaubert J."/>
            <person name="Hane J.K."/>
            <person name="Hoede C."/>
            <person name="van de Wouw A.P."/>
            <person name="Couloux A."/>
            <person name="Dominguez V."/>
            <person name="Anthouard V."/>
            <person name="Bally P."/>
            <person name="Bourras S."/>
            <person name="Cozijnsen A.J."/>
            <person name="Ciuffetti L.M."/>
            <person name="Degrave A."/>
            <person name="Dilmaghani A."/>
            <person name="Duret L."/>
            <person name="Fudal I."/>
            <person name="Goodwin S.B."/>
            <person name="Gout L."/>
            <person name="Glaser N."/>
            <person name="Linglin J."/>
            <person name="Kema G.H.J."/>
            <person name="Lapalu N."/>
            <person name="Lawrence C.B."/>
            <person name="May K."/>
            <person name="Meyer M."/>
            <person name="Ollivier B."/>
            <person name="Poulain J."/>
            <person name="Schoch C.L."/>
            <person name="Simon A."/>
            <person name="Spatafora J.W."/>
            <person name="Stachowiak A."/>
            <person name="Turgeon B.G."/>
            <person name="Tyler B.M."/>
            <person name="Vincent D."/>
            <person name="Weissenbach J."/>
            <person name="Amselem J."/>
            <person name="Quesneville H."/>
            <person name="Oliver R.P."/>
            <person name="Wincker P."/>
            <person name="Balesdent M.-H."/>
            <person name="Howlett B.J."/>
        </authorList>
    </citation>
    <scope>NUCLEOTIDE SEQUENCE [LARGE SCALE GENOMIC DNA]</scope>
    <source>
        <strain evidence="3">JN3 / isolate v23.1.3 / race Av1-4-5-6-7-8</strain>
    </source>
</reference>
<evidence type="ECO:0000313" key="3">
    <source>
        <dbReference type="Proteomes" id="UP000002668"/>
    </source>
</evidence>
<sequence length="89" mass="9616">MSERRLSRDLQLTVHTASTCLPTSTSSAKQTEVEAEEEKKSKLPPADGIRSGLEQGVLRSPTIVGAPMAVDQGRASSASAFRYTELIWP</sequence>